<protein>
    <submittedName>
        <fullName evidence="9">MBOAT family protein</fullName>
    </submittedName>
</protein>
<feature type="transmembrane region" description="Helical" evidence="8">
    <location>
        <begin position="73"/>
        <end position="92"/>
    </location>
</feature>
<dbReference type="PANTHER" id="PTHR13285:SF18">
    <property type="entry name" value="PROTEIN-CYSTEINE N-PALMITOYLTRANSFERASE RASP"/>
    <property type="match status" value="1"/>
</dbReference>
<dbReference type="Proteomes" id="UP001197795">
    <property type="component" value="Unassembled WGS sequence"/>
</dbReference>
<keyword evidence="4 8" id="KW-0812">Transmembrane</keyword>
<dbReference type="AlphaFoldDB" id="A0AAE3D7G6"/>
<evidence type="ECO:0000256" key="8">
    <source>
        <dbReference type="SAM" id="Phobius"/>
    </source>
</evidence>
<comment type="similarity">
    <text evidence="2 7">Belongs to the membrane-bound acyltransferase family.</text>
</comment>
<feature type="transmembrane region" description="Helical" evidence="8">
    <location>
        <begin position="6"/>
        <end position="23"/>
    </location>
</feature>
<keyword evidence="7" id="KW-0808">Transferase</keyword>
<dbReference type="PIRSF" id="PIRSF500217">
    <property type="entry name" value="AlgI"/>
    <property type="match status" value="1"/>
</dbReference>
<evidence type="ECO:0000256" key="5">
    <source>
        <dbReference type="ARBA" id="ARBA00022989"/>
    </source>
</evidence>
<dbReference type="GO" id="GO:0042121">
    <property type="term" value="P:alginic acid biosynthetic process"/>
    <property type="evidence" value="ECO:0007669"/>
    <property type="project" value="InterPro"/>
</dbReference>
<evidence type="ECO:0000256" key="2">
    <source>
        <dbReference type="ARBA" id="ARBA00010323"/>
    </source>
</evidence>
<feature type="transmembrane region" description="Helical" evidence="8">
    <location>
        <begin position="104"/>
        <end position="126"/>
    </location>
</feature>
<feature type="transmembrane region" description="Helical" evidence="8">
    <location>
        <begin position="30"/>
        <end position="53"/>
    </location>
</feature>
<dbReference type="PANTHER" id="PTHR13285">
    <property type="entry name" value="ACYLTRANSFERASE"/>
    <property type="match status" value="1"/>
</dbReference>
<feature type="transmembrane region" description="Helical" evidence="8">
    <location>
        <begin position="146"/>
        <end position="165"/>
    </location>
</feature>
<sequence>MVFSSVLFLFRFLPIFMICYFLVPRKMKNLVLFLGSLVFYAWGEPVYIFLMLFSTISDYVWGRLIEEYRGKDHSRIFLLCSIVINLFILGFFKYADFLMQTVNTVFGTSIPLLKLPLPIGISFYTFQTMSYVIDVYRGDTKAQRNILQFGVYVTMFPQLIAGPILKYHQVERYLQDRRTDLDAISYGVKRFVTGLAKKVLLANNLGLLWKQVTELGNEQMSILMAWLGIAAFALQIYFDFSGYSDMAIGLGAVLGFHFPENFNYPYIAASVKDFWHRWHISLSTWFKEYVYIPLGGNRKGLPRQLFNILVVWMLTGIWHGAGWNFLFWGLWFAFFLILEKLFLGDILESVPKVFGRIYTLAVVLISWVFFALESPGEILAYLQAMFGMNGIGPVNSLAMFLCNEYLVLLVIALVACLPLGSRLVHALKSSKTGPAMALYRLGEKVIPAVLLLLSVAYIVDASYNPFLYFRF</sequence>
<feature type="transmembrane region" description="Helical" evidence="8">
    <location>
        <begin position="405"/>
        <end position="425"/>
    </location>
</feature>
<evidence type="ECO:0000313" key="9">
    <source>
        <dbReference type="EMBL" id="MCC2120628.1"/>
    </source>
</evidence>
<dbReference type="EMBL" id="JAJEPV010000038">
    <property type="protein sequence ID" value="MCC2120628.1"/>
    <property type="molecule type" value="Genomic_DNA"/>
</dbReference>
<evidence type="ECO:0000313" key="10">
    <source>
        <dbReference type="Proteomes" id="UP001197795"/>
    </source>
</evidence>
<dbReference type="InterPro" id="IPR004299">
    <property type="entry name" value="MBOAT_fam"/>
</dbReference>
<feature type="transmembrane region" description="Helical" evidence="8">
    <location>
        <begin position="321"/>
        <end position="341"/>
    </location>
</feature>
<feature type="transmembrane region" description="Helical" evidence="8">
    <location>
        <begin position="445"/>
        <end position="469"/>
    </location>
</feature>
<dbReference type="InterPro" id="IPR051085">
    <property type="entry name" value="MB_O-acyltransferase"/>
</dbReference>
<dbReference type="GO" id="GO:0016746">
    <property type="term" value="F:acyltransferase activity"/>
    <property type="evidence" value="ECO:0007669"/>
    <property type="project" value="UniProtKB-KW"/>
</dbReference>
<evidence type="ECO:0000256" key="7">
    <source>
        <dbReference type="PIRNR" id="PIRNR016636"/>
    </source>
</evidence>
<comment type="caution">
    <text evidence="9">The sequence shown here is derived from an EMBL/GenBank/DDBJ whole genome shotgun (WGS) entry which is preliminary data.</text>
</comment>
<dbReference type="PIRSF" id="PIRSF016636">
    <property type="entry name" value="AlgI_DltB"/>
    <property type="match status" value="1"/>
</dbReference>
<keyword evidence="6 7" id="KW-0472">Membrane</keyword>
<dbReference type="Pfam" id="PF03062">
    <property type="entry name" value="MBOAT"/>
    <property type="match status" value="1"/>
</dbReference>
<name>A0AAE3D7G6_9FIRM</name>
<gene>
    <name evidence="9" type="ORF">LKD75_13705</name>
</gene>
<accession>A0AAE3D7G6</accession>
<dbReference type="InterPro" id="IPR028362">
    <property type="entry name" value="AlgI"/>
</dbReference>
<proteinExistence type="inferred from homology"/>
<dbReference type="InterPro" id="IPR024194">
    <property type="entry name" value="Ac/AlaTfrase_AlgI/DltB"/>
</dbReference>
<dbReference type="GO" id="GO:0005886">
    <property type="term" value="C:plasma membrane"/>
    <property type="evidence" value="ECO:0007669"/>
    <property type="project" value="UniProtKB-SubCell"/>
</dbReference>
<feature type="transmembrane region" description="Helical" evidence="8">
    <location>
        <begin position="378"/>
        <end position="398"/>
    </location>
</feature>
<reference evidence="9 10" key="1">
    <citation type="submission" date="2021-10" db="EMBL/GenBank/DDBJ databases">
        <title>Anaerobic single-cell dispensing facilitates the cultivation of human gut bacteria.</title>
        <authorList>
            <person name="Afrizal A."/>
        </authorList>
    </citation>
    <scope>NUCLEOTIDE SEQUENCE [LARGE SCALE GENOMIC DNA]</scope>
    <source>
        <strain evidence="9 10">CLA-AA-H273</strain>
    </source>
</reference>
<keyword evidence="3 7" id="KW-1003">Cell membrane</keyword>
<keyword evidence="5 8" id="KW-1133">Transmembrane helix</keyword>
<evidence type="ECO:0000256" key="6">
    <source>
        <dbReference type="ARBA" id="ARBA00023136"/>
    </source>
</evidence>
<keyword evidence="7" id="KW-0012">Acyltransferase</keyword>
<keyword evidence="10" id="KW-1185">Reference proteome</keyword>
<evidence type="ECO:0000256" key="3">
    <source>
        <dbReference type="ARBA" id="ARBA00022475"/>
    </source>
</evidence>
<dbReference type="RefSeq" id="WP_227733675.1">
    <property type="nucleotide sequence ID" value="NZ_JAJEPV010000038.1"/>
</dbReference>
<evidence type="ECO:0000256" key="1">
    <source>
        <dbReference type="ARBA" id="ARBA00004651"/>
    </source>
</evidence>
<comment type="subcellular location">
    <subcellularLocation>
        <location evidence="1">Cell membrane</location>
        <topology evidence="1">Multi-pass membrane protein</topology>
    </subcellularLocation>
</comment>
<organism evidence="9 10">
    <name type="scientific">Waltera acetigignens</name>
    <dbReference type="NCBI Taxonomy" id="2981769"/>
    <lineage>
        <taxon>Bacteria</taxon>
        <taxon>Bacillati</taxon>
        <taxon>Bacillota</taxon>
        <taxon>Clostridia</taxon>
        <taxon>Lachnospirales</taxon>
        <taxon>Lachnospiraceae</taxon>
        <taxon>Waltera</taxon>
    </lineage>
</organism>
<feature type="transmembrane region" description="Helical" evidence="8">
    <location>
        <begin position="353"/>
        <end position="372"/>
    </location>
</feature>
<evidence type="ECO:0000256" key="4">
    <source>
        <dbReference type="ARBA" id="ARBA00022692"/>
    </source>
</evidence>